<evidence type="ECO:0000313" key="4">
    <source>
        <dbReference type="EMBL" id="EXZ31544.1"/>
    </source>
</evidence>
<dbReference type="Gene3D" id="3.90.550.10">
    <property type="entry name" value="Spore Coat Polysaccharide Biosynthesis Protein SpsA, Chain A"/>
    <property type="match status" value="1"/>
</dbReference>
<evidence type="ECO:0000256" key="2">
    <source>
        <dbReference type="ARBA" id="ARBA00022679"/>
    </source>
</evidence>
<dbReference type="PANTHER" id="PTHR22916:SF51">
    <property type="entry name" value="GLYCOSYLTRANSFERASE EPSH-RELATED"/>
    <property type="match status" value="1"/>
</dbReference>
<dbReference type="Pfam" id="PF00535">
    <property type="entry name" value="Glycos_transf_2"/>
    <property type="match status" value="1"/>
</dbReference>
<dbReference type="CDD" id="cd00761">
    <property type="entry name" value="Glyco_tranf_GTA_type"/>
    <property type="match status" value="1"/>
</dbReference>
<dbReference type="GO" id="GO:0016758">
    <property type="term" value="F:hexosyltransferase activity"/>
    <property type="evidence" value="ECO:0007669"/>
    <property type="project" value="UniProtKB-ARBA"/>
</dbReference>
<proteinExistence type="predicted"/>
<dbReference type="InterPro" id="IPR001173">
    <property type="entry name" value="Glyco_trans_2-like"/>
</dbReference>
<comment type="caution">
    <text evidence="4">The sequence shown here is derived from an EMBL/GenBank/DDBJ whole genome shotgun (WGS) entry which is preliminary data.</text>
</comment>
<gene>
    <name evidence="4" type="ORF">M136_4691</name>
</gene>
<dbReference type="AlphaFoldDB" id="A0A015Z9L3"/>
<evidence type="ECO:0000256" key="1">
    <source>
        <dbReference type="ARBA" id="ARBA00022676"/>
    </source>
</evidence>
<dbReference type="InterPro" id="IPR029044">
    <property type="entry name" value="Nucleotide-diphossugar_trans"/>
</dbReference>
<dbReference type="EMBL" id="JGDJ01000001">
    <property type="protein sequence ID" value="EXZ31544.1"/>
    <property type="molecule type" value="Genomic_DNA"/>
</dbReference>
<sequence>MKVSILVPVYKVENFISKCACSLFEQTYENIEYVFVDDCSPDKSIQILKEMLLHYPNRQFQVKIVTHSVNRGLAAARNTALKHATGKYVLNVDSDDYLEHDAIRLLYEKAEKEEADVVVFDSYIDCLGKRRKLREIFVGNKVEYIKKVLQLEVTPSIWSRFLKRDLYIKSEIRAIDGVNQGEDLSVIPRLLYSANRIVKLDEYLYNYVQYNTSSYTNNVTKKALSNMIQVCDMLSIFFNGVNDADLYSKSLLIMKLRVKIYLLKHIDKDNLPEVSNLFLDIEQKHRSFLMFHEQVMLLISRYKFYCLLRLYTDIGILFRKYLRIILGD</sequence>
<evidence type="ECO:0000259" key="3">
    <source>
        <dbReference type="Pfam" id="PF00535"/>
    </source>
</evidence>
<reference evidence="4 5" key="1">
    <citation type="submission" date="2014-02" db="EMBL/GenBank/DDBJ databases">
        <authorList>
            <person name="Sears C."/>
            <person name="Carroll K."/>
            <person name="Sack B.R."/>
            <person name="Qadri F."/>
            <person name="Myers L.L."/>
            <person name="Chung G.-T."/>
            <person name="Escheverria P."/>
            <person name="Fraser C.M."/>
            <person name="Sadzewicz L."/>
            <person name="Shefchek K.A."/>
            <person name="Tallon L."/>
            <person name="Das S.P."/>
            <person name="Daugherty S."/>
            <person name="Mongodin E.F."/>
        </authorList>
    </citation>
    <scope>NUCLEOTIDE SEQUENCE [LARGE SCALE GENOMIC DNA]</scope>
    <source>
        <strain evidence="4 5">S36L11</strain>
    </source>
</reference>
<protein>
    <submittedName>
        <fullName evidence="4">Glycosyl transferase 2 family protein</fullName>
    </submittedName>
</protein>
<accession>A0A015Z9L3</accession>
<dbReference type="PATRIC" id="fig|1339327.3.peg.1"/>
<keyword evidence="1" id="KW-0328">Glycosyltransferase</keyword>
<dbReference type="Proteomes" id="UP000022082">
    <property type="component" value="Unassembled WGS sequence"/>
</dbReference>
<name>A0A015Z9L3_BACFG</name>
<feature type="domain" description="Glycosyltransferase 2-like" evidence="3">
    <location>
        <begin position="4"/>
        <end position="136"/>
    </location>
</feature>
<dbReference type="SUPFAM" id="SSF53448">
    <property type="entry name" value="Nucleotide-diphospho-sugar transferases"/>
    <property type="match status" value="1"/>
</dbReference>
<organism evidence="4 5">
    <name type="scientific">Bacteroides fragilis str. S36L11</name>
    <dbReference type="NCBI Taxonomy" id="1339327"/>
    <lineage>
        <taxon>Bacteria</taxon>
        <taxon>Pseudomonadati</taxon>
        <taxon>Bacteroidota</taxon>
        <taxon>Bacteroidia</taxon>
        <taxon>Bacteroidales</taxon>
        <taxon>Bacteroidaceae</taxon>
        <taxon>Bacteroides</taxon>
    </lineage>
</organism>
<evidence type="ECO:0000313" key="5">
    <source>
        <dbReference type="Proteomes" id="UP000022082"/>
    </source>
</evidence>
<dbReference type="PANTHER" id="PTHR22916">
    <property type="entry name" value="GLYCOSYLTRANSFERASE"/>
    <property type="match status" value="1"/>
</dbReference>
<keyword evidence="2 4" id="KW-0808">Transferase</keyword>